<dbReference type="InterPro" id="IPR037524">
    <property type="entry name" value="PA14/GLEYA"/>
</dbReference>
<keyword evidence="6" id="KW-1185">Reference proteome</keyword>
<dbReference type="Pfam" id="PF10528">
    <property type="entry name" value="GLEYA"/>
    <property type="match status" value="1"/>
</dbReference>
<gene>
    <name evidence="5" type="ORF">CLAFUR5_14582</name>
</gene>
<dbReference type="EMBL" id="CP090175">
    <property type="protein sequence ID" value="UJO24858.1"/>
    <property type="molecule type" value="Genomic_DNA"/>
</dbReference>
<dbReference type="RefSeq" id="XP_047769224.1">
    <property type="nucleotide sequence ID" value="XM_047913730.1"/>
</dbReference>
<feature type="chain" id="PRO_5040169274" description="PA14 domain-containing protein" evidence="2">
    <location>
        <begin position="21"/>
        <end position="986"/>
    </location>
</feature>
<evidence type="ECO:0000313" key="5">
    <source>
        <dbReference type="EMBL" id="UJO24858.1"/>
    </source>
</evidence>
<proteinExistence type="predicted"/>
<evidence type="ECO:0000313" key="6">
    <source>
        <dbReference type="Proteomes" id="UP000756132"/>
    </source>
</evidence>
<dbReference type="AlphaFoldDB" id="A0A9Q8PLV4"/>
<dbReference type="InterPro" id="IPR003609">
    <property type="entry name" value="Pan_app"/>
</dbReference>
<evidence type="ECO:0000259" key="4">
    <source>
        <dbReference type="PROSITE" id="PS51820"/>
    </source>
</evidence>
<reference evidence="5" key="2">
    <citation type="journal article" date="2022" name="Microb. Genom.">
        <title>A chromosome-scale genome assembly of the tomato pathogen Cladosporium fulvum reveals a compartmentalized genome architecture and the presence of a dispensable chromosome.</title>
        <authorList>
            <person name="Zaccaron A.Z."/>
            <person name="Chen L.H."/>
            <person name="Samaras A."/>
            <person name="Stergiopoulos I."/>
        </authorList>
    </citation>
    <scope>NUCLEOTIDE SEQUENCE</scope>
    <source>
        <strain evidence="5">Race5_Kim</strain>
    </source>
</reference>
<feature type="compositionally biased region" description="Low complexity" evidence="1">
    <location>
        <begin position="280"/>
        <end position="312"/>
    </location>
</feature>
<accession>A0A9Q8PLV4</accession>
<dbReference type="GeneID" id="71994460"/>
<keyword evidence="2" id="KW-0732">Signal</keyword>
<dbReference type="KEGG" id="ffu:CLAFUR5_14582"/>
<evidence type="ECO:0008006" key="7">
    <source>
        <dbReference type="Google" id="ProtNLM"/>
    </source>
</evidence>
<feature type="region of interest" description="Disordered" evidence="1">
    <location>
        <begin position="191"/>
        <end position="237"/>
    </location>
</feature>
<dbReference type="PROSITE" id="PS51820">
    <property type="entry name" value="PA14"/>
    <property type="match status" value="1"/>
</dbReference>
<feature type="region of interest" description="Disordered" evidence="1">
    <location>
        <begin position="687"/>
        <end position="862"/>
    </location>
</feature>
<dbReference type="Proteomes" id="UP000756132">
    <property type="component" value="Chromosome 13"/>
</dbReference>
<evidence type="ECO:0000259" key="3">
    <source>
        <dbReference type="PROSITE" id="PS50948"/>
    </source>
</evidence>
<feature type="domain" description="Apple" evidence="3">
    <location>
        <begin position="60"/>
        <end position="138"/>
    </location>
</feature>
<feature type="domain" description="PA14" evidence="4">
    <location>
        <begin position="510"/>
        <end position="674"/>
    </location>
</feature>
<protein>
    <recommendedName>
        <fullName evidence="7">PA14 domain-containing protein</fullName>
    </recommendedName>
</protein>
<feature type="compositionally biased region" description="Low complexity" evidence="1">
    <location>
        <begin position="687"/>
        <end position="848"/>
    </location>
</feature>
<feature type="region of interest" description="Disordered" evidence="1">
    <location>
        <begin position="279"/>
        <end position="312"/>
    </location>
</feature>
<dbReference type="PROSITE" id="PS50948">
    <property type="entry name" value="PAN"/>
    <property type="match status" value="1"/>
</dbReference>
<name>A0A9Q8PLV4_PASFU</name>
<evidence type="ECO:0000256" key="2">
    <source>
        <dbReference type="SAM" id="SignalP"/>
    </source>
</evidence>
<dbReference type="InterPro" id="IPR018871">
    <property type="entry name" value="GLEYA_adhesin_domain"/>
</dbReference>
<evidence type="ECO:0000256" key="1">
    <source>
        <dbReference type="SAM" id="MobiDB-lite"/>
    </source>
</evidence>
<feature type="region of interest" description="Disordered" evidence="1">
    <location>
        <begin position="370"/>
        <end position="393"/>
    </location>
</feature>
<reference evidence="5" key="1">
    <citation type="submission" date="2021-12" db="EMBL/GenBank/DDBJ databases">
        <authorList>
            <person name="Zaccaron A."/>
            <person name="Stergiopoulos I."/>
        </authorList>
    </citation>
    <scope>NUCLEOTIDE SEQUENCE</scope>
    <source>
        <strain evidence="5">Race5_Kim</strain>
    </source>
</reference>
<organism evidence="5 6">
    <name type="scientific">Passalora fulva</name>
    <name type="common">Tomato leaf mold</name>
    <name type="synonym">Cladosporium fulvum</name>
    <dbReference type="NCBI Taxonomy" id="5499"/>
    <lineage>
        <taxon>Eukaryota</taxon>
        <taxon>Fungi</taxon>
        <taxon>Dikarya</taxon>
        <taxon>Ascomycota</taxon>
        <taxon>Pezizomycotina</taxon>
        <taxon>Dothideomycetes</taxon>
        <taxon>Dothideomycetidae</taxon>
        <taxon>Mycosphaerellales</taxon>
        <taxon>Mycosphaerellaceae</taxon>
        <taxon>Fulvia</taxon>
    </lineage>
</organism>
<feature type="region of interest" description="Disordered" evidence="1">
    <location>
        <begin position="458"/>
        <end position="478"/>
    </location>
</feature>
<sequence length="986" mass="101572">MLSPLVSLTAVLSVLPVAFAGARDGTRQKRSVLRSDLTRRATSPNCPIAKTPPRRSGVRCAMRGTVAQAAIYASSEPFTSCSGDYKDCYYKCLADDYCLSFSFNDVTKQCQGYDTNVNTLGYRSSATSPTTLWDFDQCFASEQCDEDPYGTEPGACTIVTTSNAPTSTSTVAITTTTLDITTTTGQDTVTTTVASTGDAPSSSTDGTTSDASSSTTDASTSEVGSSSTTLDAPATTTTPATCKINDVRCNQSDECCSGFCDLPLLNRLGKRNLGTCRDPPTSTTTTELITTSEEPSSTTDASSTTDVVTSTTSDAPVFTTPAVCASEGGGCFISSDCCTGNCVPPSLIERNGDIPIIDIQGTCGPAITTTTSDVTSSTDTPSSTTLETTATTTAPAECTPQGDTCVLDSECCSGNCEPFEISGFDPIRKRASPNIGLGSCGPPLTTTTTADVTTTTAHVTSTSDAASSTTDSISSTTTAGPIQTCVSDSTNLLGPYDPQGLDYTVLDQTLYNDQANVYSANGALTEPVTGTGSGLNNMAWISANWPNGNNGVVTLPDSAGTQVDLATKSILARGWFVAPIMGTYTFTLNSGRNDNFARLWLGDNAVEPEEDNADAAVTFVFNSNTAVQATTKLLAAGEIYRFAYLWSNGGTQAQSYLLIRNAVTGDDNSVGNFIADCVSPPAVTTTTTAEASSTTDSVSSTTEEVTSSTTDTSSSTTDAPSSTTDSSTSDVPSSTTDAASSTTDSSTSDVPSSTTDAASSTTDSSTSDSPSSTTEGPSSTTEDSSSSTTDASTSDGSSSTSDIASSTTDVESTSQNPTTTTQEITTTQPPTTTTAQSTTATTTTTGRPNPGPGGNRAPYCNSDLSENNNAPGAGGCSSGCYCDNQFGTGNRVCDANPPADDPDFTCSTDSSCAAGSFCAAGFYQRYYGHPVCVKYTSCTSTYTFGGGRGNPSRRKRAEARQPPRADMVFADWNIRVANITGLGDLE</sequence>
<feature type="signal peptide" evidence="2">
    <location>
        <begin position="1"/>
        <end position="20"/>
    </location>
</feature>
<dbReference type="OrthoDB" id="3650952at2759"/>